<organism evidence="5 6">
    <name type="scientific">Paenibacillus allorhizosphaerae</name>
    <dbReference type="NCBI Taxonomy" id="2849866"/>
    <lineage>
        <taxon>Bacteria</taxon>
        <taxon>Bacillati</taxon>
        <taxon>Bacillota</taxon>
        <taxon>Bacilli</taxon>
        <taxon>Bacillales</taxon>
        <taxon>Paenibacillaceae</taxon>
        <taxon>Paenibacillus</taxon>
    </lineage>
</organism>
<evidence type="ECO:0000313" key="6">
    <source>
        <dbReference type="Proteomes" id="UP000730618"/>
    </source>
</evidence>
<keyword evidence="2" id="KW-0813">Transport</keyword>
<accession>A0ABN7TW11</accession>
<gene>
    <name evidence="5" type="ORF">PAECIP111802_05828</name>
</gene>
<evidence type="ECO:0000256" key="4">
    <source>
        <dbReference type="SAM" id="SignalP"/>
    </source>
</evidence>
<evidence type="ECO:0000313" key="5">
    <source>
        <dbReference type="EMBL" id="CAG7654650.1"/>
    </source>
</evidence>
<dbReference type="PANTHER" id="PTHR30061:SF50">
    <property type="entry name" value="MALTOSE_MALTODEXTRIN-BINDING PERIPLASMIC PROTEIN"/>
    <property type="match status" value="1"/>
</dbReference>
<dbReference type="PROSITE" id="PS51257">
    <property type="entry name" value="PROKAR_LIPOPROTEIN"/>
    <property type="match status" value="1"/>
</dbReference>
<dbReference type="Pfam" id="PF13416">
    <property type="entry name" value="SBP_bac_8"/>
    <property type="match status" value="1"/>
</dbReference>
<dbReference type="InterPro" id="IPR006061">
    <property type="entry name" value="SBP_1_CS"/>
</dbReference>
<evidence type="ECO:0000256" key="2">
    <source>
        <dbReference type="ARBA" id="ARBA00022448"/>
    </source>
</evidence>
<evidence type="ECO:0008006" key="7">
    <source>
        <dbReference type="Google" id="ProtNLM"/>
    </source>
</evidence>
<proteinExistence type="inferred from homology"/>
<reference evidence="5 6" key="1">
    <citation type="submission" date="2021-06" db="EMBL/GenBank/DDBJ databases">
        <authorList>
            <person name="Criscuolo A."/>
        </authorList>
    </citation>
    <scope>NUCLEOTIDE SEQUENCE [LARGE SCALE GENOMIC DNA]</scope>
    <source>
        <strain evidence="6">CIP 111802</strain>
    </source>
</reference>
<feature type="chain" id="PRO_5047245132" description="ABC transporter substrate-binding protein" evidence="4">
    <location>
        <begin position="22"/>
        <end position="438"/>
    </location>
</feature>
<feature type="signal peptide" evidence="4">
    <location>
        <begin position="1"/>
        <end position="21"/>
    </location>
</feature>
<keyword evidence="3 4" id="KW-0732">Signal</keyword>
<dbReference type="InterPro" id="IPR006059">
    <property type="entry name" value="SBP"/>
</dbReference>
<dbReference type="Proteomes" id="UP000730618">
    <property type="component" value="Unassembled WGS sequence"/>
</dbReference>
<evidence type="ECO:0000256" key="3">
    <source>
        <dbReference type="ARBA" id="ARBA00022729"/>
    </source>
</evidence>
<evidence type="ECO:0000256" key="1">
    <source>
        <dbReference type="ARBA" id="ARBA00008520"/>
    </source>
</evidence>
<dbReference type="PROSITE" id="PS01037">
    <property type="entry name" value="SBP_BACTERIAL_1"/>
    <property type="match status" value="1"/>
</dbReference>
<protein>
    <recommendedName>
        <fullName evidence="7">ABC transporter substrate-binding protein</fullName>
    </recommendedName>
</protein>
<dbReference type="CDD" id="cd14748">
    <property type="entry name" value="PBP2_UgpB"/>
    <property type="match status" value="1"/>
</dbReference>
<comment type="caution">
    <text evidence="5">The sequence shown here is derived from an EMBL/GenBank/DDBJ whole genome shotgun (WGS) entry which is preliminary data.</text>
</comment>
<dbReference type="RefSeq" id="WP_218102034.1">
    <property type="nucleotide sequence ID" value="NZ_CAJVCE010000023.1"/>
</dbReference>
<name>A0ABN7TW11_9BACL</name>
<comment type="similarity">
    <text evidence="1">Belongs to the bacterial solute-binding protein 1 family.</text>
</comment>
<sequence length="438" mass="48813">MNTWKPQKILLSLSLSAVAFTGCSSGSPASSSGSVEAPPLKEDNSPITIQYWHSHPETQLEGMKLIIAEFNKKYPNITVEPVYQGSYDELSRKLTAAMAAKDVPAVTVTENSLMPNLAINGALMELGTYIQRDKVDTKDFSKGMLEAYSLNGKQYGIPFVVSTNAFVYNKTMFDKEGIKPPETWADVETFGQKIVKKEGDKISRYGFTVNLSGPWDYEPWLLNGGGTIFTKDGKSGVDQPESFRFMRQFQEWKKKGYIYYTHGKGGTDTAKQMFLDGQLGMFQISSSGLKAYQDTAKFEIGAAFLPGDKRRIAEIGGAALVIMDMAPQKQKEAAWKFVQFATGAENNIKFVDALGYMPTRKAAVNSPQGQEFFKKYPYMKSIFDHFDDVISRPQHPGYSETKASLQKAIDRVVLENTDVEASFKQGAKEVNEILKDYK</sequence>
<keyword evidence="6" id="KW-1185">Reference proteome</keyword>
<dbReference type="PANTHER" id="PTHR30061">
    <property type="entry name" value="MALTOSE-BINDING PERIPLASMIC PROTEIN"/>
    <property type="match status" value="1"/>
</dbReference>
<dbReference type="EMBL" id="CAJVCE010000023">
    <property type="protein sequence ID" value="CAG7654650.1"/>
    <property type="molecule type" value="Genomic_DNA"/>
</dbReference>